<sequence>LGSIIHLQDPLSPPALEHLLDLHPKTVRQTLLHLHSVIIVPETDSDVIRLLHPSFFDFITDPTRCPNPKFVVSAETQHTLIARACLDTMK</sequence>
<organism evidence="1 2">
    <name type="scientific">Rickenella mellea</name>
    <dbReference type="NCBI Taxonomy" id="50990"/>
    <lineage>
        <taxon>Eukaryota</taxon>
        <taxon>Fungi</taxon>
        <taxon>Dikarya</taxon>
        <taxon>Basidiomycota</taxon>
        <taxon>Agaricomycotina</taxon>
        <taxon>Agaricomycetes</taxon>
        <taxon>Hymenochaetales</taxon>
        <taxon>Rickenellaceae</taxon>
        <taxon>Rickenella</taxon>
    </lineage>
</organism>
<dbReference type="STRING" id="50990.A0A4Y7PG28"/>
<feature type="non-terminal residue" evidence="1">
    <location>
        <position position="90"/>
    </location>
</feature>
<dbReference type="EMBL" id="ML170410">
    <property type="protein sequence ID" value="TDL14001.1"/>
    <property type="molecule type" value="Genomic_DNA"/>
</dbReference>
<keyword evidence="2" id="KW-1185">Reference proteome</keyword>
<accession>A0A4Y7PG28</accession>
<dbReference type="AlphaFoldDB" id="A0A4Y7PG28"/>
<feature type="non-terminal residue" evidence="1">
    <location>
        <position position="1"/>
    </location>
</feature>
<evidence type="ECO:0000313" key="2">
    <source>
        <dbReference type="Proteomes" id="UP000294933"/>
    </source>
</evidence>
<protein>
    <submittedName>
        <fullName evidence="1">Uncharacterized protein</fullName>
    </submittedName>
</protein>
<evidence type="ECO:0000313" key="1">
    <source>
        <dbReference type="EMBL" id="TDL14001.1"/>
    </source>
</evidence>
<name>A0A4Y7PG28_9AGAM</name>
<gene>
    <name evidence="1" type="ORF">BD410DRAFT_682532</name>
</gene>
<dbReference type="VEuPathDB" id="FungiDB:BD410DRAFT_682532"/>
<proteinExistence type="predicted"/>
<reference evidence="1 2" key="1">
    <citation type="submission" date="2018-06" db="EMBL/GenBank/DDBJ databases">
        <title>A transcriptomic atlas of mushroom development highlights an independent origin of complex multicellularity.</title>
        <authorList>
            <consortium name="DOE Joint Genome Institute"/>
            <person name="Krizsan K."/>
            <person name="Almasi E."/>
            <person name="Merenyi Z."/>
            <person name="Sahu N."/>
            <person name="Viragh M."/>
            <person name="Koszo T."/>
            <person name="Mondo S."/>
            <person name="Kiss B."/>
            <person name="Balint B."/>
            <person name="Kues U."/>
            <person name="Barry K."/>
            <person name="Hegedus J.C."/>
            <person name="Henrissat B."/>
            <person name="Johnson J."/>
            <person name="Lipzen A."/>
            <person name="Ohm R."/>
            <person name="Nagy I."/>
            <person name="Pangilinan J."/>
            <person name="Yan J."/>
            <person name="Xiong Y."/>
            <person name="Grigoriev I.V."/>
            <person name="Hibbett D.S."/>
            <person name="Nagy L.G."/>
        </authorList>
    </citation>
    <scope>NUCLEOTIDE SEQUENCE [LARGE SCALE GENOMIC DNA]</scope>
    <source>
        <strain evidence="1 2">SZMC22713</strain>
    </source>
</reference>
<dbReference type="Proteomes" id="UP000294933">
    <property type="component" value="Unassembled WGS sequence"/>
</dbReference>
<dbReference type="OrthoDB" id="3027122at2759"/>